<dbReference type="PANTHER" id="PTHR30346">
    <property type="entry name" value="TRANSCRIPTIONAL DUAL REGULATOR HCAR-RELATED"/>
    <property type="match status" value="1"/>
</dbReference>
<dbReference type="SUPFAM" id="SSF53850">
    <property type="entry name" value="Periplasmic binding protein-like II"/>
    <property type="match status" value="1"/>
</dbReference>
<dbReference type="Proteomes" id="UP001589610">
    <property type="component" value="Unassembled WGS sequence"/>
</dbReference>
<keyword evidence="4" id="KW-0804">Transcription</keyword>
<evidence type="ECO:0000313" key="6">
    <source>
        <dbReference type="EMBL" id="MFB9677724.1"/>
    </source>
</evidence>
<dbReference type="PROSITE" id="PS50931">
    <property type="entry name" value="HTH_LYSR"/>
    <property type="match status" value="1"/>
</dbReference>
<evidence type="ECO:0000256" key="3">
    <source>
        <dbReference type="ARBA" id="ARBA00023125"/>
    </source>
</evidence>
<dbReference type="RefSeq" id="WP_386158403.1">
    <property type="nucleotide sequence ID" value="NZ_JBHMBS010000008.1"/>
</dbReference>
<dbReference type="InterPro" id="IPR000847">
    <property type="entry name" value="LysR_HTH_N"/>
</dbReference>
<keyword evidence="2" id="KW-0805">Transcription regulation</keyword>
<sequence>MLDPWTLRVMVEVEERGSFSAAAEALSMTQPAVSRQIGGLERRLGVSLFRRTARGVKATAAGEMVVKQARDVLARLRALEMRVSAFTGAETGHLRLSAFSSANTWLMPEVIRRFSRSHPGVRLSLMREDAAGPMAAIKEARIDLTLVTAWSLYPDPSVAKHDSSAELPDPGDVTGVDLLPLLDEEFQVALPADHRLARLHRVPLPDLCDEMWIEGGYPDCLGPLPRLAEALGRPPRIGFFCEDWNGRQALVAGGSGVMLVPTLVRGAAHPGVVTRPTAPSLPTRRLYAASLAPPFRLPAVTALLEVIARVSREQTRA</sequence>
<comment type="similarity">
    <text evidence="1">Belongs to the LysR transcriptional regulatory family.</text>
</comment>
<dbReference type="InterPro" id="IPR036388">
    <property type="entry name" value="WH-like_DNA-bd_sf"/>
</dbReference>
<dbReference type="SUPFAM" id="SSF46785">
    <property type="entry name" value="Winged helix' DNA-binding domain"/>
    <property type="match status" value="1"/>
</dbReference>
<dbReference type="EMBL" id="JBHMBS010000008">
    <property type="protein sequence ID" value="MFB9677724.1"/>
    <property type="molecule type" value="Genomic_DNA"/>
</dbReference>
<dbReference type="InterPro" id="IPR005119">
    <property type="entry name" value="LysR_subst-bd"/>
</dbReference>
<dbReference type="Pfam" id="PF00126">
    <property type="entry name" value="HTH_1"/>
    <property type="match status" value="1"/>
</dbReference>
<evidence type="ECO:0000259" key="5">
    <source>
        <dbReference type="PROSITE" id="PS50931"/>
    </source>
</evidence>
<organism evidence="6 7">
    <name type="scientific">Streptosporangium vulgare</name>
    <dbReference type="NCBI Taxonomy" id="46190"/>
    <lineage>
        <taxon>Bacteria</taxon>
        <taxon>Bacillati</taxon>
        <taxon>Actinomycetota</taxon>
        <taxon>Actinomycetes</taxon>
        <taxon>Streptosporangiales</taxon>
        <taxon>Streptosporangiaceae</taxon>
        <taxon>Streptosporangium</taxon>
    </lineage>
</organism>
<name>A0ABV5TFD4_9ACTN</name>
<comment type="caution">
    <text evidence="6">The sequence shown here is derived from an EMBL/GenBank/DDBJ whole genome shotgun (WGS) entry which is preliminary data.</text>
</comment>
<dbReference type="InterPro" id="IPR036390">
    <property type="entry name" value="WH_DNA-bd_sf"/>
</dbReference>
<dbReference type="Gene3D" id="3.40.190.10">
    <property type="entry name" value="Periplasmic binding protein-like II"/>
    <property type="match status" value="2"/>
</dbReference>
<dbReference type="Pfam" id="PF03466">
    <property type="entry name" value="LysR_substrate"/>
    <property type="match status" value="1"/>
</dbReference>
<feature type="domain" description="HTH lysR-type" evidence="5">
    <location>
        <begin position="7"/>
        <end position="59"/>
    </location>
</feature>
<keyword evidence="3" id="KW-0238">DNA-binding</keyword>
<keyword evidence="7" id="KW-1185">Reference proteome</keyword>
<evidence type="ECO:0000256" key="1">
    <source>
        <dbReference type="ARBA" id="ARBA00009437"/>
    </source>
</evidence>
<reference evidence="6 7" key="1">
    <citation type="submission" date="2024-09" db="EMBL/GenBank/DDBJ databases">
        <authorList>
            <person name="Sun Q."/>
            <person name="Mori K."/>
        </authorList>
    </citation>
    <scope>NUCLEOTIDE SEQUENCE [LARGE SCALE GENOMIC DNA]</scope>
    <source>
        <strain evidence="6 7">JCM 3028</strain>
    </source>
</reference>
<gene>
    <name evidence="6" type="ORF">ACFFRH_19780</name>
</gene>
<evidence type="ECO:0000313" key="7">
    <source>
        <dbReference type="Proteomes" id="UP001589610"/>
    </source>
</evidence>
<evidence type="ECO:0000256" key="4">
    <source>
        <dbReference type="ARBA" id="ARBA00023163"/>
    </source>
</evidence>
<evidence type="ECO:0000256" key="2">
    <source>
        <dbReference type="ARBA" id="ARBA00023015"/>
    </source>
</evidence>
<dbReference type="Gene3D" id="1.10.10.10">
    <property type="entry name" value="Winged helix-like DNA-binding domain superfamily/Winged helix DNA-binding domain"/>
    <property type="match status" value="1"/>
</dbReference>
<protein>
    <submittedName>
        <fullName evidence="6">LysR family transcriptional regulator</fullName>
    </submittedName>
</protein>
<accession>A0ABV5TFD4</accession>
<proteinExistence type="inferred from homology"/>
<dbReference type="PRINTS" id="PR00039">
    <property type="entry name" value="HTHLYSR"/>
</dbReference>
<dbReference type="PANTHER" id="PTHR30346:SF29">
    <property type="entry name" value="LYSR SUBSTRATE-BINDING"/>
    <property type="match status" value="1"/>
</dbReference>